<evidence type="ECO:0000313" key="4">
    <source>
        <dbReference type="EMBL" id="KAF6155748.1"/>
    </source>
</evidence>
<evidence type="ECO:0000256" key="2">
    <source>
        <dbReference type="SAM" id="MobiDB-lite"/>
    </source>
</evidence>
<reference evidence="4 5" key="1">
    <citation type="journal article" date="2020" name="IScience">
        <title>Genome Sequencing of the Endangered Kingdonia uniflora (Circaeasteraceae, Ranunculales) Reveals Potential Mechanisms of Evolutionary Specialization.</title>
        <authorList>
            <person name="Sun Y."/>
            <person name="Deng T."/>
            <person name="Zhang A."/>
            <person name="Moore M.J."/>
            <person name="Landis J.B."/>
            <person name="Lin N."/>
            <person name="Zhang H."/>
            <person name="Zhang X."/>
            <person name="Huang J."/>
            <person name="Zhang X."/>
            <person name="Sun H."/>
            <person name="Wang H."/>
        </authorList>
    </citation>
    <scope>NUCLEOTIDE SEQUENCE [LARGE SCALE GENOMIC DNA]</scope>
    <source>
        <strain evidence="4">TB1705</strain>
        <tissue evidence="4">Leaf</tissue>
    </source>
</reference>
<proteinExistence type="inferred from homology"/>
<dbReference type="EMBL" id="JACGCM010001403">
    <property type="protein sequence ID" value="KAF6155748.1"/>
    <property type="molecule type" value="Genomic_DNA"/>
</dbReference>
<comment type="similarity">
    <text evidence="1">Belongs to the RUS1 family.</text>
</comment>
<dbReference type="InterPro" id="IPR006968">
    <property type="entry name" value="RUS_fam"/>
</dbReference>
<dbReference type="PANTHER" id="PTHR12770">
    <property type="entry name" value="RUS1 FAMILY PROTEIN C16ORF58"/>
    <property type="match status" value="1"/>
</dbReference>
<dbReference type="OrthoDB" id="364779at2759"/>
<name>A0A7J7MLZ5_9MAGN</name>
<evidence type="ECO:0000259" key="3">
    <source>
        <dbReference type="Pfam" id="PF04884"/>
    </source>
</evidence>
<protein>
    <recommendedName>
        <fullName evidence="3">Protein root UVB sensitive/RUS domain-containing protein</fullName>
    </recommendedName>
</protein>
<accession>A0A7J7MLZ5</accession>
<evidence type="ECO:0000313" key="5">
    <source>
        <dbReference type="Proteomes" id="UP000541444"/>
    </source>
</evidence>
<keyword evidence="5" id="KW-1185">Reference proteome</keyword>
<evidence type="ECO:0000256" key="1">
    <source>
        <dbReference type="ARBA" id="ARBA00007558"/>
    </source>
</evidence>
<sequence length="261" mass="29380">MQSSLYSPSETFFQHQIPWKTSTLLNPKPQSLFFKNPKPHNPKPSNSLKTSSSAFVSNRGGEEPPTLLNLPVAIHSRSGKVFRYLWDGTNLQLVNLNGVSSNWLTFNYKTAIWDFFIPRRVNENYLNYVKWKFFHRIFSSALQVLATQAMFRAMGVGYSRSLSSAAALNWVLKDGLGRFSRCVYTASLASAFDTNMKRVRFSTSVLFSLSIGVELLTPSFPQYFLLLASVANIAKQISLACYLATCVSHLKSLKFSIFSIA</sequence>
<dbReference type="AlphaFoldDB" id="A0A7J7MLZ5"/>
<organism evidence="4 5">
    <name type="scientific">Kingdonia uniflora</name>
    <dbReference type="NCBI Taxonomy" id="39325"/>
    <lineage>
        <taxon>Eukaryota</taxon>
        <taxon>Viridiplantae</taxon>
        <taxon>Streptophyta</taxon>
        <taxon>Embryophyta</taxon>
        <taxon>Tracheophyta</taxon>
        <taxon>Spermatophyta</taxon>
        <taxon>Magnoliopsida</taxon>
        <taxon>Ranunculales</taxon>
        <taxon>Circaeasteraceae</taxon>
        <taxon>Kingdonia</taxon>
    </lineage>
</organism>
<gene>
    <name evidence="4" type="ORF">GIB67_007395</name>
</gene>
<comment type="caution">
    <text evidence="4">The sequence shown here is derived from an EMBL/GenBank/DDBJ whole genome shotgun (WGS) entry which is preliminary data.</text>
</comment>
<feature type="region of interest" description="Disordered" evidence="2">
    <location>
        <begin position="31"/>
        <end position="60"/>
    </location>
</feature>
<dbReference type="PANTHER" id="PTHR12770:SF29">
    <property type="entry name" value="PROTEIN ROOT UVB SENSITIVE 4"/>
    <property type="match status" value="1"/>
</dbReference>
<dbReference type="InterPro" id="IPR054549">
    <property type="entry name" value="UVB_sens_RUS_dom"/>
</dbReference>
<feature type="domain" description="Protein root UVB sensitive/RUS" evidence="3">
    <location>
        <begin position="112"/>
        <end position="248"/>
    </location>
</feature>
<dbReference type="Proteomes" id="UP000541444">
    <property type="component" value="Unassembled WGS sequence"/>
</dbReference>
<dbReference type="Pfam" id="PF04884">
    <property type="entry name" value="UVB_sens_prot"/>
    <property type="match status" value="1"/>
</dbReference>